<organism evidence="1">
    <name type="scientific">marine sediment metagenome</name>
    <dbReference type="NCBI Taxonomy" id="412755"/>
    <lineage>
        <taxon>unclassified sequences</taxon>
        <taxon>metagenomes</taxon>
        <taxon>ecological metagenomes</taxon>
    </lineage>
</organism>
<dbReference type="AlphaFoldDB" id="X1F3X5"/>
<dbReference type="Gene3D" id="3.30.460.40">
    <property type="match status" value="1"/>
</dbReference>
<evidence type="ECO:0000313" key="1">
    <source>
        <dbReference type="EMBL" id="GAH27285.1"/>
    </source>
</evidence>
<protein>
    <submittedName>
        <fullName evidence="1">Uncharacterized protein</fullName>
    </submittedName>
</protein>
<comment type="caution">
    <text evidence="1">The sequence shown here is derived from an EMBL/GenBank/DDBJ whole genome shotgun (WGS) entry which is preliminary data.</text>
</comment>
<dbReference type="EMBL" id="BARU01005138">
    <property type="protein sequence ID" value="GAH27285.1"/>
    <property type="molecule type" value="Genomic_DNA"/>
</dbReference>
<reference evidence="1" key="1">
    <citation type="journal article" date="2014" name="Front. Microbiol.">
        <title>High frequency of phylogenetically diverse reductive dehalogenase-homologous genes in deep subseafloor sedimentary metagenomes.</title>
        <authorList>
            <person name="Kawai M."/>
            <person name="Futagami T."/>
            <person name="Toyoda A."/>
            <person name="Takaki Y."/>
            <person name="Nishi S."/>
            <person name="Hori S."/>
            <person name="Arai W."/>
            <person name="Tsubouchi T."/>
            <person name="Morono Y."/>
            <person name="Uchiyama I."/>
            <person name="Ito T."/>
            <person name="Fujiyama A."/>
            <person name="Inagaki F."/>
            <person name="Takami H."/>
        </authorList>
    </citation>
    <scope>NUCLEOTIDE SEQUENCE</scope>
    <source>
        <strain evidence="1">Expedition CK06-06</strain>
    </source>
</reference>
<proteinExistence type="predicted"/>
<name>X1F3X5_9ZZZZ</name>
<sequence>MISDFLQTILKIATDCNVPIVLIGGLALPAYSVARTTLYIDICIYIISQEELNQFIEALNQNEISTVQKPKLSHNLFTVFGKLGEAEIWLKPCDAFHWDEQMVEKIHNFFDNVYVLAVEDYILTKLGRSDRSSIDISDILKIIIANKDELDWKYLRFRLKRMDLESDFKEILKGFRLDFNNNLRNISKEILDKFKN</sequence>
<gene>
    <name evidence="1" type="ORF">S03H2_09921</name>
</gene>
<accession>X1F3X5</accession>